<reference evidence="3 4" key="1">
    <citation type="journal article" date="2016" name="Nat. Commun.">
        <title>Thousands of microbial genomes shed light on interconnected biogeochemical processes in an aquifer system.</title>
        <authorList>
            <person name="Anantharaman K."/>
            <person name="Brown C.T."/>
            <person name="Hug L.A."/>
            <person name="Sharon I."/>
            <person name="Castelle C.J."/>
            <person name="Probst A.J."/>
            <person name="Thomas B.C."/>
            <person name="Singh A."/>
            <person name="Wilkins M.J."/>
            <person name="Karaoz U."/>
            <person name="Brodie E.L."/>
            <person name="Williams K.H."/>
            <person name="Hubbard S.S."/>
            <person name="Banfield J.F."/>
        </authorList>
    </citation>
    <scope>NUCLEOTIDE SEQUENCE [LARGE SCALE GENOMIC DNA]</scope>
</reference>
<sequence>MEIIRKTTAAMAALVLSFGIALPVSALDAYGNVDSATEGSVNVGTGNTNADVGVDVTVGSQTSGSGTSGSGSVEGSTNVDTSVQTSGNINVAGDTVVITRADIKADTVTTSSVAPASVKTNADLSGYVAAQMKADENISAVESASDSVAVTYKQKAKLFGFIPVKVNATATVDAAGNVTVRYPWYAFLMATNKADLEARLQDRVDAVFAANVAMNTDASASANAAADVAADVNATAEASGELTAAQQALIVQEIRGAMQAELEAAVDASADARVNKIDGMTVKQ</sequence>
<feature type="signal peptide" evidence="2">
    <location>
        <begin position="1"/>
        <end position="26"/>
    </location>
</feature>
<organism evidence="3 4">
    <name type="scientific">Candidatus Kaiserbacteria bacterium RIFCSPHIGHO2_01_FULL_54_36</name>
    <dbReference type="NCBI Taxonomy" id="1798482"/>
    <lineage>
        <taxon>Bacteria</taxon>
        <taxon>Candidatus Kaiseribacteriota</taxon>
    </lineage>
</organism>
<evidence type="ECO:0000313" key="4">
    <source>
        <dbReference type="Proteomes" id="UP000178370"/>
    </source>
</evidence>
<name>A0A1F6CP06_9BACT</name>
<comment type="caution">
    <text evidence="3">The sequence shown here is derived from an EMBL/GenBank/DDBJ whole genome shotgun (WGS) entry which is preliminary data.</text>
</comment>
<evidence type="ECO:0000256" key="1">
    <source>
        <dbReference type="SAM" id="MobiDB-lite"/>
    </source>
</evidence>
<dbReference type="EMBL" id="MFKV01000007">
    <property type="protein sequence ID" value="OGG50751.1"/>
    <property type="molecule type" value="Genomic_DNA"/>
</dbReference>
<feature type="compositionally biased region" description="Low complexity" evidence="1">
    <location>
        <begin position="55"/>
        <end position="77"/>
    </location>
</feature>
<keyword evidence="2" id="KW-0732">Signal</keyword>
<dbReference type="Proteomes" id="UP000178370">
    <property type="component" value="Unassembled WGS sequence"/>
</dbReference>
<protein>
    <recommendedName>
        <fullName evidence="5">DUF5666 domain-containing protein</fullName>
    </recommendedName>
</protein>
<feature type="region of interest" description="Disordered" evidence="1">
    <location>
        <begin position="55"/>
        <end position="84"/>
    </location>
</feature>
<evidence type="ECO:0000313" key="3">
    <source>
        <dbReference type="EMBL" id="OGG50751.1"/>
    </source>
</evidence>
<feature type="chain" id="PRO_5009523469" description="DUF5666 domain-containing protein" evidence="2">
    <location>
        <begin position="27"/>
        <end position="284"/>
    </location>
</feature>
<dbReference type="STRING" id="1798482.A2763_02395"/>
<evidence type="ECO:0008006" key="5">
    <source>
        <dbReference type="Google" id="ProtNLM"/>
    </source>
</evidence>
<evidence type="ECO:0000256" key="2">
    <source>
        <dbReference type="SAM" id="SignalP"/>
    </source>
</evidence>
<proteinExistence type="predicted"/>
<accession>A0A1F6CP06</accession>
<gene>
    <name evidence="3" type="ORF">A2763_02395</name>
</gene>
<dbReference type="AlphaFoldDB" id="A0A1F6CP06"/>